<feature type="domain" description="Peptidase S8/S53" evidence="10">
    <location>
        <begin position="89"/>
        <end position="332"/>
    </location>
</feature>
<dbReference type="GO" id="GO:0006508">
    <property type="term" value="P:proteolysis"/>
    <property type="evidence" value="ECO:0007669"/>
    <property type="project" value="UniProtKB-KW"/>
</dbReference>
<feature type="compositionally biased region" description="Low complexity" evidence="7">
    <location>
        <begin position="42"/>
        <end position="51"/>
    </location>
</feature>
<feature type="chain" id="PRO_5022887816" description="Peptidase S8/S53 domain-containing protein" evidence="9">
    <location>
        <begin position="25"/>
        <end position="420"/>
    </location>
</feature>
<comment type="similarity">
    <text evidence="1 5 6">Belongs to the peptidase S8 family.</text>
</comment>
<keyword evidence="4 5" id="KW-0720">Serine protease</keyword>
<feature type="signal peptide" evidence="9">
    <location>
        <begin position="1"/>
        <end position="24"/>
    </location>
</feature>
<evidence type="ECO:0000256" key="4">
    <source>
        <dbReference type="ARBA" id="ARBA00022825"/>
    </source>
</evidence>
<dbReference type="InterPro" id="IPR050131">
    <property type="entry name" value="Peptidase_S8_subtilisin-like"/>
</dbReference>
<organism evidence="11 12">
    <name type="scientific">Actinomadura soli</name>
    <dbReference type="NCBI Taxonomy" id="2508997"/>
    <lineage>
        <taxon>Bacteria</taxon>
        <taxon>Bacillati</taxon>
        <taxon>Actinomycetota</taxon>
        <taxon>Actinomycetes</taxon>
        <taxon>Streptosporangiales</taxon>
        <taxon>Thermomonosporaceae</taxon>
        <taxon>Actinomadura</taxon>
    </lineage>
</organism>
<keyword evidence="3 5" id="KW-0378">Hydrolase</keyword>
<gene>
    <name evidence="11" type="ORF">ETD83_19340</name>
</gene>
<evidence type="ECO:0000256" key="1">
    <source>
        <dbReference type="ARBA" id="ARBA00011073"/>
    </source>
</evidence>
<dbReference type="SUPFAM" id="SSF52743">
    <property type="entry name" value="Subtilisin-like"/>
    <property type="match status" value="1"/>
</dbReference>
<proteinExistence type="inferred from homology"/>
<dbReference type="InterPro" id="IPR000209">
    <property type="entry name" value="Peptidase_S8/S53_dom"/>
</dbReference>
<comment type="caution">
    <text evidence="11">The sequence shown here is derived from an EMBL/GenBank/DDBJ whole genome shotgun (WGS) entry which is preliminary data.</text>
</comment>
<feature type="compositionally biased region" description="Polar residues" evidence="7">
    <location>
        <begin position="52"/>
        <end position="61"/>
    </location>
</feature>
<dbReference type="InterPro" id="IPR022398">
    <property type="entry name" value="Peptidase_S8_His-AS"/>
</dbReference>
<reference evidence="11 12" key="1">
    <citation type="submission" date="2019-05" db="EMBL/GenBank/DDBJ databases">
        <title>Draft genome sequence of Actinomadura sp. 14C53.</title>
        <authorList>
            <person name="Saricaoglu S."/>
            <person name="Isik K."/>
        </authorList>
    </citation>
    <scope>NUCLEOTIDE SEQUENCE [LARGE SCALE GENOMIC DNA]</scope>
    <source>
        <strain evidence="11 12">14C53</strain>
    </source>
</reference>
<dbReference type="PROSITE" id="PS00138">
    <property type="entry name" value="SUBTILASE_SER"/>
    <property type="match status" value="1"/>
</dbReference>
<dbReference type="Gene3D" id="3.40.50.200">
    <property type="entry name" value="Peptidase S8/S53 domain"/>
    <property type="match status" value="1"/>
</dbReference>
<dbReference type="InterPro" id="IPR036852">
    <property type="entry name" value="Peptidase_S8/S53_dom_sf"/>
</dbReference>
<dbReference type="GO" id="GO:0004252">
    <property type="term" value="F:serine-type endopeptidase activity"/>
    <property type="evidence" value="ECO:0007669"/>
    <property type="project" value="UniProtKB-UniRule"/>
</dbReference>
<evidence type="ECO:0000313" key="11">
    <source>
        <dbReference type="EMBL" id="TMQ98312.1"/>
    </source>
</evidence>
<keyword evidence="8" id="KW-0472">Membrane</keyword>
<dbReference type="EMBL" id="VCKW01000094">
    <property type="protein sequence ID" value="TMQ98312.1"/>
    <property type="molecule type" value="Genomic_DNA"/>
</dbReference>
<feature type="transmembrane region" description="Helical" evidence="8">
    <location>
        <begin position="373"/>
        <end position="395"/>
    </location>
</feature>
<dbReference type="PROSITE" id="PS00137">
    <property type="entry name" value="SUBTILASE_HIS"/>
    <property type="match status" value="1"/>
</dbReference>
<feature type="active site" description="Charge relay system" evidence="5">
    <location>
        <position position="129"/>
    </location>
</feature>
<keyword evidence="8" id="KW-1133">Transmembrane helix</keyword>
<evidence type="ECO:0000256" key="7">
    <source>
        <dbReference type="SAM" id="MobiDB-lite"/>
    </source>
</evidence>
<keyword evidence="12" id="KW-1185">Reference proteome</keyword>
<accession>A0A5C4JA46</accession>
<sequence>MRWTAVAVVAGCLAPFYAAPAAHAAPPAALTAPRALGAPLAPRAPGAPLAPQNCQPSTGSMTAKQLVENGQPWAQQILNFGAAHERATGRGVKVAVVDSGVTPANPQLAGQLVKGEDVTRTGAADCIGHGTWVAGIIAAKQGVTPFTGVAPDAKIIPIKFAGQAQNVDSGLAAKGIDAAVRLGADVINVSTQSLGDDPRLRKSVENALARGIVVVAAAGNIDPKNGKPAGQMYPSAYPGVISVGAVGQDGQVTTFSNPATRVDVIAPGKDIVTTSPDGHYAVAEQGTSFATPFVAGLAALILEAHPNIGAAEVKKRIEGTAEGNKGAGSGYGMINPVEAITAVNVQGPGPQGAAGPPVRIAMADRPDPTTRKVALGIAGGALGAAVLVAAGGMLIPAGRRRGWRPGYVQSSGRTPDESEA</sequence>
<evidence type="ECO:0000256" key="3">
    <source>
        <dbReference type="ARBA" id="ARBA00022801"/>
    </source>
</evidence>
<dbReference type="PANTHER" id="PTHR43806:SF11">
    <property type="entry name" value="CEREVISIN-RELATED"/>
    <property type="match status" value="1"/>
</dbReference>
<dbReference type="InterPro" id="IPR015500">
    <property type="entry name" value="Peptidase_S8_subtilisin-rel"/>
</dbReference>
<protein>
    <recommendedName>
        <fullName evidence="10">Peptidase S8/S53 domain-containing protein</fullName>
    </recommendedName>
</protein>
<feature type="region of interest" description="Disordered" evidence="7">
    <location>
        <begin position="401"/>
        <end position="420"/>
    </location>
</feature>
<dbReference type="PRINTS" id="PR00723">
    <property type="entry name" value="SUBTILISIN"/>
</dbReference>
<dbReference type="InterPro" id="IPR023827">
    <property type="entry name" value="Peptidase_S8_Asp-AS"/>
</dbReference>
<dbReference type="PANTHER" id="PTHR43806">
    <property type="entry name" value="PEPTIDASE S8"/>
    <property type="match status" value="1"/>
</dbReference>
<dbReference type="Pfam" id="PF00082">
    <property type="entry name" value="Peptidase_S8"/>
    <property type="match status" value="1"/>
</dbReference>
<dbReference type="RefSeq" id="WP_138646540.1">
    <property type="nucleotide sequence ID" value="NZ_VCKW01000094.1"/>
</dbReference>
<feature type="region of interest" description="Disordered" evidence="7">
    <location>
        <begin position="42"/>
        <end position="61"/>
    </location>
</feature>
<dbReference type="PROSITE" id="PS51892">
    <property type="entry name" value="SUBTILASE"/>
    <property type="match status" value="1"/>
</dbReference>
<evidence type="ECO:0000256" key="6">
    <source>
        <dbReference type="RuleBase" id="RU003355"/>
    </source>
</evidence>
<keyword evidence="9" id="KW-0732">Signal</keyword>
<keyword evidence="8" id="KW-0812">Transmembrane</keyword>
<dbReference type="InterPro" id="IPR023828">
    <property type="entry name" value="Peptidase_S8_Ser-AS"/>
</dbReference>
<evidence type="ECO:0000256" key="5">
    <source>
        <dbReference type="PROSITE-ProRule" id="PRU01240"/>
    </source>
</evidence>
<evidence type="ECO:0000256" key="9">
    <source>
        <dbReference type="SAM" id="SignalP"/>
    </source>
</evidence>
<feature type="active site" description="Charge relay system" evidence="5">
    <location>
        <position position="98"/>
    </location>
</feature>
<evidence type="ECO:0000256" key="2">
    <source>
        <dbReference type="ARBA" id="ARBA00022670"/>
    </source>
</evidence>
<dbReference type="OrthoDB" id="3530033at2"/>
<evidence type="ECO:0000259" key="10">
    <source>
        <dbReference type="Pfam" id="PF00082"/>
    </source>
</evidence>
<evidence type="ECO:0000256" key="8">
    <source>
        <dbReference type="SAM" id="Phobius"/>
    </source>
</evidence>
<keyword evidence="2 5" id="KW-0645">Protease</keyword>
<name>A0A5C4JA46_9ACTN</name>
<dbReference type="AlphaFoldDB" id="A0A5C4JA46"/>
<evidence type="ECO:0000313" key="12">
    <source>
        <dbReference type="Proteomes" id="UP000309174"/>
    </source>
</evidence>
<dbReference type="Proteomes" id="UP000309174">
    <property type="component" value="Unassembled WGS sequence"/>
</dbReference>
<dbReference type="PROSITE" id="PS00136">
    <property type="entry name" value="SUBTILASE_ASP"/>
    <property type="match status" value="1"/>
</dbReference>
<feature type="active site" description="Charge relay system" evidence="5">
    <location>
        <position position="288"/>
    </location>
</feature>